<keyword evidence="8" id="KW-1185">Reference proteome</keyword>
<sequence length="529" mass="58214">MNSTWTVQAQQEAWYTLETEDANWQPEFAMTNGKMGYTGRDQKLKAVLSKYDIYQFTETKAGTAGREGIRKFFVRTSGKGLIEDLKKNSSSLFSKGKRWSEDEMKIYEPNDYGSTSTIGSNQGAEAMLDYLDVLGLPQAWYYSTGTPQTVLGVADGIIDTLHPEFAGKVKVYQLSTQSNGHGSGVAAVLGARGDNGVGIPGICYDCNLAATRYGGFRDFKQLRELSDDGVRVINCSWVSSRFYDTGQAAVDEMFAQGTVLVAGAGNKPWSENKGQDYMYPASYDKVISVSSVMWKYERPEDNLKYQKSGKPYVENIFGFVGRTAGYKDGRIGNPMRIYPVATATLNSEVDLVAPAVGVLQGSALILEDKVQYIETAATSVSAPFVTGTIGLMLSLYPCLSAKEIEPILKLTATRLDKIAVNEPFRGNYGAGMLHSGRAVKLVHDLFNPEATARISNQRFDRWNFPVRSFSKEVCFSDLEILESAQLELTASTAVILEEGTHFKPGPDGSVHLKIDSDMEQNCKLNKRSD</sequence>
<dbReference type="PANTHER" id="PTHR43399">
    <property type="entry name" value="SUBTILISIN-RELATED"/>
    <property type="match status" value="1"/>
</dbReference>
<feature type="active site" description="Charge relay system" evidence="5">
    <location>
        <position position="379"/>
    </location>
</feature>
<organism evidence="7 8">
    <name type="scientific">Aureitalea marina</name>
    <dbReference type="NCBI Taxonomy" id="930804"/>
    <lineage>
        <taxon>Bacteria</taxon>
        <taxon>Pseudomonadati</taxon>
        <taxon>Bacteroidota</taxon>
        <taxon>Flavobacteriia</taxon>
        <taxon>Flavobacteriales</taxon>
        <taxon>Flavobacteriaceae</taxon>
        <taxon>Aureitalea</taxon>
    </lineage>
</organism>
<dbReference type="GO" id="GO:0004252">
    <property type="term" value="F:serine-type endopeptidase activity"/>
    <property type="evidence" value="ECO:0007669"/>
    <property type="project" value="UniProtKB-UniRule"/>
</dbReference>
<dbReference type="GO" id="GO:0006508">
    <property type="term" value="P:proteolysis"/>
    <property type="evidence" value="ECO:0007669"/>
    <property type="project" value="UniProtKB-KW"/>
</dbReference>
<evidence type="ECO:0000259" key="6">
    <source>
        <dbReference type="Pfam" id="PF00082"/>
    </source>
</evidence>
<keyword evidence="4 5" id="KW-0720">Serine protease</keyword>
<evidence type="ECO:0000256" key="5">
    <source>
        <dbReference type="PROSITE-ProRule" id="PRU01240"/>
    </source>
</evidence>
<dbReference type="InterPro" id="IPR051048">
    <property type="entry name" value="Peptidase_S8/S53_subtilisin"/>
</dbReference>
<dbReference type="AlphaFoldDB" id="A0A2S7KQF2"/>
<name>A0A2S7KQF2_9FLAO</name>
<evidence type="ECO:0000313" key="7">
    <source>
        <dbReference type="EMBL" id="PQB04840.1"/>
    </source>
</evidence>
<evidence type="ECO:0000313" key="8">
    <source>
        <dbReference type="Proteomes" id="UP000239800"/>
    </source>
</evidence>
<keyword evidence="3 5" id="KW-0378">Hydrolase</keyword>
<protein>
    <recommendedName>
        <fullName evidence="6">Peptidase S8/S53 domain-containing protein</fullName>
    </recommendedName>
</protein>
<reference evidence="7 8" key="1">
    <citation type="submission" date="2016-11" db="EMBL/GenBank/DDBJ databases">
        <title>Trade-off between light-utilization and light-protection in marine flavobacteria.</title>
        <authorList>
            <person name="Kumagai Y."/>
        </authorList>
    </citation>
    <scope>NUCLEOTIDE SEQUENCE [LARGE SCALE GENOMIC DNA]</scope>
    <source>
        <strain evidence="7 8">NBRC 107741</strain>
    </source>
</reference>
<comment type="similarity">
    <text evidence="1 5">Belongs to the peptidase S8 family.</text>
</comment>
<dbReference type="Gene3D" id="3.40.50.200">
    <property type="entry name" value="Peptidase S8/S53 domain"/>
    <property type="match status" value="1"/>
</dbReference>
<feature type="domain" description="Peptidase S8/S53" evidence="6">
    <location>
        <begin position="149"/>
        <end position="422"/>
    </location>
</feature>
<dbReference type="PRINTS" id="PR00723">
    <property type="entry name" value="SUBTILISIN"/>
</dbReference>
<evidence type="ECO:0000256" key="2">
    <source>
        <dbReference type="ARBA" id="ARBA00022670"/>
    </source>
</evidence>
<dbReference type="Proteomes" id="UP000239800">
    <property type="component" value="Unassembled WGS sequence"/>
</dbReference>
<dbReference type="Pfam" id="PF00082">
    <property type="entry name" value="Peptidase_S8"/>
    <property type="match status" value="1"/>
</dbReference>
<dbReference type="PROSITE" id="PS51892">
    <property type="entry name" value="SUBTILASE"/>
    <property type="match status" value="1"/>
</dbReference>
<evidence type="ECO:0000256" key="3">
    <source>
        <dbReference type="ARBA" id="ARBA00022801"/>
    </source>
</evidence>
<evidence type="ECO:0000256" key="4">
    <source>
        <dbReference type="ARBA" id="ARBA00022825"/>
    </source>
</evidence>
<dbReference type="SUPFAM" id="SSF52743">
    <property type="entry name" value="Subtilisin-like"/>
    <property type="match status" value="1"/>
</dbReference>
<keyword evidence="2 5" id="KW-0645">Protease</keyword>
<dbReference type="PANTHER" id="PTHR43399:SF4">
    <property type="entry name" value="CELL WALL-ASSOCIATED PROTEASE"/>
    <property type="match status" value="1"/>
</dbReference>
<dbReference type="CDD" id="cd00306">
    <property type="entry name" value="Peptidases_S8_S53"/>
    <property type="match status" value="1"/>
</dbReference>
<accession>A0A2S7KQF2</accession>
<dbReference type="InterPro" id="IPR036852">
    <property type="entry name" value="Peptidase_S8/S53_dom_sf"/>
</dbReference>
<dbReference type="InterPro" id="IPR000209">
    <property type="entry name" value="Peptidase_S8/S53_dom"/>
</dbReference>
<dbReference type="EMBL" id="MQUB01000001">
    <property type="protein sequence ID" value="PQB04840.1"/>
    <property type="molecule type" value="Genomic_DNA"/>
</dbReference>
<comment type="caution">
    <text evidence="7">The sequence shown here is derived from an EMBL/GenBank/DDBJ whole genome shotgun (WGS) entry which is preliminary data.</text>
</comment>
<dbReference type="OrthoDB" id="1055762at2"/>
<dbReference type="InterPro" id="IPR015500">
    <property type="entry name" value="Peptidase_S8_subtilisin-rel"/>
</dbReference>
<feature type="active site" description="Charge relay system" evidence="5">
    <location>
        <position position="181"/>
    </location>
</feature>
<proteinExistence type="inferred from homology"/>
<evidence type="ECO:0000256" key="1">
    <source>
        <dbReference type="ARBA" id="ARBA00011073"/>
    </source>
</evidence>
<gene>
    <name evidence="7" type="ORF">BST85_07990</name>
</gene>
<feature type="active site" description="Charge relay system" evidence="5">
    <location>
        <position position="155"/>
    </location>
</feature>